<dbReference type="EMBL" id="JACVVK020000024">
    <property type="protein sequence ID" value="KAK7502756.1"/>
    <property type="molecule type" value="Genomic_DNA"/>
</dbReference>
<comment type="caution">
    <text evidence="8">The sequence shown here is derived from an EMBL/GenBank/DDBJ whole genome shotgun (WGS) entry which is preliminary data.</text>
</comment>
<dbReference type="GO" id="GO:0016020">
    <property type="term" value="C:membrane"/>
    <property type="evidence" value="ECO:0007669"/>
    <property type="project" value="UniProtKB-SubCell"/>
</dbReference>
<feature type="transmembrane region" description="Helical" evidence="7">
    <location>
        <begin position="254"/>
        <end position="277"/>
    </location>
</feature>
<dbReference type="SUPFAM" id="SSF103473">
    <property type="entry name" value="MFS general substrate transporter"/>
    <property type="match status" value="2"/>
</dbReference>
<accession>A0ABD0LUK6</accession>
<dbReference type="InterPro" id="IPR036259">
    <property type="entry name" value="MFS_trans_sf"/>
</dbReference>
<sequence length="617" mass="65223">MSKRQERGETVKTPLKSGPAGEDAEQNRFCATDGEDRVTFLQKALLTALLTGNDSAIAFSQLYDVPLLQTFGVPVALVSMYPIMAGPLAMILIPLTGFLTDKGAKHRQKKIVAVVVNSVVFLSGIAFIVSANLLLMSQTELGKDAGAENSSVWGENKTSPTSPDGDAGVFNLPTTAVLGLIGFILFDVGYDCNTASVRSCVLACSPRQHHISLLAQALGMAALGGCITCVLGLFDLSPLLNVSAREGSLPAQTTVVLFVCVTLIVLGTISTVTMSWYNARRLENSVYLPLTNDETLEQYGTFTTGPDGKPLAKDTDHEDTTSFTITGTSNESVKGNNDGGREYSESTTSGECGHGGNVLHKGALAPPSSASVREVSIVESTNHLSPATMLPILASSTGDSHKPQRGRITETVNFAIACLSLYMASSVLYSYNMYVSDFLGKELFGGAPSAPSGSPELEAYEDGVGLASSGLLIMFCSYFIVSVLQDRLLRVVGHKLDFCLSHFLMAAAVLTLTLTKNLACYYVACGVYGAQRSAMLTVPFALANEYSQQQARTTTSGGANVGKAIAIMTCMLPLNYCTIYMVSGPLMALTGYDATPLLVASGFACLAAITFMLHGAF</sequence>
<feature type="transmembrane region" description="Helical" evidence="7">
    <location>
        <begin position="211"/>
        <end position="234"/>
    </location>
</feature>
<evidence type="ECO:0000313" key="9">
    <source>
        <dbReference type="Proteomes" id="UP001519460"/>
    </source>
</evidence>
<dbReference type="PANTHER" id="PTHR19432:SF35">
    <property type="entry name" value="SOLUTE CARRIER FAMILY 45 MEMBER 3 ISOFORM X1"/>
    <property type="match status" value="1"/>
</dbReference>
<evidence type="ECO:0000256" key="1">
    <source>
        <dbReference type="ARBA" id="ARBA00004141"/>
    </source>
</evidence>
<gene>
    <name evidence="8" type="ORF">BaRGS_00006006</name>
</gene>
<feature type="region of interest" description="Disordered" evidence="6">
    <location>
        <begin position="302"/>
        <end position="357"/>
    </location>
</feature>
<organism evidence="8 9">
    <name type="scientific">Batillaria attramentaria</name>
    <dbReference type="NCBI Taxonomy" id="370345"/>
    <lineage>
        <taxon>Eukaryota</taxon>
        <taxon>Metazoa</taxon>
        <taxon>Spiralia</taxon>
        <taxon>Lophotrochozoa</taxon>
        <taxon>Mollusca</taxon>
        <taxon>Gastropoda</taxon>
        <taxon>Caenogastropoda</taxon>
        <taxon>Sorbeoconcha</taxon>
        <taxon>Cerithioidea</taxon>
        <taxon>Batillariidae</taxon>
        <taxon>Batillaria</taxon>
    </lineage>
</organism>
<dbReference type="PANTHER" id="PTHR19432">
    <property type="entry name" value="SUGAR TRANSPORTER"/>
    <property type="match status" value="1"/>
</dbReference>
<dbReference type="Gene3D" id="1.20.1250.20">
    <property type="entry name" value="MFS general substrate transporter like domains"/>
    <property type="match status" value="1"/>
</dbReference>
<feature type="transmembrane region" description="Helical" evidence="7">
    <location>
        <begin position="594"/>
        <end position="613"/>
    </location>
</feature>
<keyword evidence="3 7" id="KW-0812">Transmembrane</keyword>
<evidence type="ECO:0000256" key="5">
    <source>
        <dbReference type="ARBA" id="ARBA00023136"/>
    </source>
</evidence>
<evidence type="ECO:0000256" key="3">
    <source>
        <dbReference type="ARBA" id="ARBA00022692"/>
    </source>
</evidence>
<feature type="transmembrane region" description="Helical" evidence="7">
    <location>
        <begin position="75"/>
        <end position="99"/>
    </location>
</feature>
<feature type="transmembrane region" description="Helical" evidence="7">
    <location>
        <begin position="564"/>
        <end position="582"/>
    </location>
</feature>
<evidence type="ECO:0000256" key="7">
    <source>
        <dbReference type="SAM" id="Phobius"/>
    </source>
</evidence>
<feature type="transmembrane region" description="Helical" evidence="7">
    <location>
        <begin position="169"/>
        <end position="190"/>
    </location>
</feature>
<keyword evidence="9" id="KW-1185">Reference proteome</keyword>
<keyword evidence="4 7" id="KW-1133">Transmembrane helix</keyword>
<feature type="compositionally biased region" description="Polar residues" evidence="6">
    <location>
        <begin position="321"/>
        <end position="335"/>
    </location>
</feature>
<feature type="compositionally biased region" description="Basic and acidic residues" evidence="6">
    <location>
        <begin position="310"/>
        <end position="320"/>
    </location>
</feature>
<reference evidence="8 9" key="1">
    <citation type="journal article" date="2023" name="Sci. Data">
        <title>Genome assembly of the Korean intertidal mud-creeper Batillaria attramentaria.</title>
        <authorList>
            <person name="Patra A.K."/>
            <person name="Ho P.T."/>
            <person name="Jun S."/>
            <person name="Lee S.J."/>
            <person name="Kim Y."/>
            <person name="Won Y.J."/>
        </authorList>
    </citation>
    <scope>NUCLEOTIDE SEQUENCE [LARGE SCALE GENOMIC DNA]</scope>
    <source>
        <strain evidence="8">Wonlab-2016</strain>
    </source>
</reference>
<dbReference type="Proteomes" id="UP001519460">
    <property type="component" value="Unassembled WGS sequence"/>
</dbReference>
<evidence type="ECO:0000256" key="4">
    <source>
        <dbReference type="ARBA" id="ARBA00022989"/>
    </source>
</evidence>
<keyword evidence="2" id="KW-0813">Transport</keyword>
<protein>
    <submittedName>
        <fullName evidence="8">Uncharacterized protein</fullName>
    </submittedName>
</protein>
<keyword evidence="5 7" id="KW-0472">Membrane</keyword>
<evidence type="ECO:0000313" key="8">
    <source>
        <dbReference type="EMBL" id="KAK7502756.1"/>
    </source>
</evidence>
<feature type="transmembrane region" description="Helical" evidence="7">
    <location>
        <begin position="464"/>
        <end position="484"/>
    </location>
</feature>
<feature type="transmembrane region" description="Helical" evidence="7">
    <location>
        <begin position="412"/>
        <end position="431"/>
    </location>
</feature>
<name>A0ABD0LUK6_9CAEN</name>
<feature type="region of interest" description="Disordered" evidence="6">
    <location>
        <begin position="1"/>
        <end position="28"/>
    </location>
</feature>
<comment type="subcellular location">
    <subcellularLocation>
        <location evidence="1">Membrane</location>
        <topology evidence="1">Multi-pass membrane protein</topology>
    </subcellularLocation>
</comment>
<proteinExistence type="predicted"/>
<feature type="transmembrane region" description="Helical" evidence="7">
    <location>
        <begin position="496"/>
        <end position="515"/>
    </location>
</feature>
<dbReference type="AlphaFoldDB" id="A0ABD0LUK6"/>
<feature type="transmembrane region" description="Helical" evidence="7">
    <location>
        <begin position="111"/>
        <end position="135"/>
    </location>
</feature>
<evidence type="ECO:0000256" key="2">
    <source>
        <dbReference type="ARBA" id="ARBA00022448"/>
    </source>
</evidence>
<evidence type="ECO:0000256" key="6">
    <source>
        <dbReference type="SAM" id="MobiDB-lite"/>
    </source>
</evidence>
<feature type="compositionally biased region" description="Basic and acidic residues" evidence="6">
    <location>
        <begin position="1"/>
        <end position="10"/>
    </location>
</feature>